<evidence type="ECO:0000259" key="1">
    <source>
        <dbReference type="Pfam" id="PF18765"/>
    </source>
</evidence>
<name>H2CDP5_9LEPT</name>
<dbReference type="STRING" id="183.GCA_002009735_01637"/>
<dbReference type="InterPro" id="IPR041633">
    <property type="entry name" value="Polbeta"/>
</dbReference>
<dbReference type="HOGENOM" id="CLU_168180_0_0_12"/>
<gene>
    <name evidence="2" type="ORF">Lepil_2915</name>
</gene>
<dbReference type="AlphaFoldDB" id="H2CDP5"/>
<dbReference type="EMBL" id="JH597773">
    <property type="protein sequence ID" value="EHQ07583.1"/>
    <property type="molecule type" value="Genomic_DNA"/>
</dbReference>
<dbReference type="Proteomes" id="UP000005737">
    <property type="component" value="Unassembled WGS sequence"/>
</dbReference>
<dbReference type="CDD" id="cd05403">
    <property type="entry name" value="NT_KNTase_like"/>
    <property type="match status" value="1"/>
</dbReference>
<reference evidence="2 3" key="1">
    <citation type="submission" date="2011-10" db="EMBL/GenBank/DDBJ databases">
        <title>The Improved High-Quality Draft genome of Leptonema illini DSM 21528.</title>
        <authorList>
            <consortium name="US DOE Joint Genome Institute (JGI-PGF)"/>
            <person name="Lucas S."/>
            <person name="Copeland A."/>
            <person name="Lapidus A."/>
            <person name="Glavina del Rio T."/>
            <person name="Dalin E."/>
            <person name="Tice H."/>
            <person name="Bruce D."/>
            <person name="Goodwin L."/>
            <person name="Pitluck S."/>
            <person name="Peters L."/>
            <person name="Mikhailova N."/>
            <person name="Held B."/>
            <person name="Kyrpides N."/>
            <person name="Mavromatis K."/>
            <person name="Ivanova N."/>
            <person name="Markowitz V."/>
            <person name="Cheng J.-F."/>
            <person name="Hugenholtz P."/>
            <person name="Woyke T."/>
            <person name="Wu D."/>
            <person name="Gronow S."/>
            <person name="Wellnitz S."/>
            <person name="Brambilla E.-M."/>
            <person name="Klenk H.-P."/>
            <person name="Eisen J.A."/>
        </authorList>
    </citation>
    <scope>NUCLEOTIDE SEQUENCE [LARGE SCALE GENOMIC DNA]</scope>
    <source>
        <strain evidence="2 3">DSM 21528</strain>
    </source>
</reference>
<keyword evidence="3" id="KW-1185">Reference proteome</keyword>
<protein>
    <submittedName>
        <fullName evidence="2">DNA polymerase beta domain protein region</fullName>
    </submittedName>
</protein>
<dbReference type="InterPro" id="IPR043519">
    <property type="entry name" value="NT_sf"/>
</dbReference>
<dbReference type="Gene3D" id="3.30.460.10">
    <property type="entry name" value="Beta Polymerase, domain 2"/>
    <property type="match status" value="1"/>
</dbReference>
<proteinExistence type="predicted"/>
<evidence type="ECO:0000313" key="3">
    <source>
        <dbReference type="Proteomes" id="UP000005737"/>
    </source>
</evidence>
<dbReference type="Pfam" id="PF18765">
    <property type="entry name" value="Polbeta"/>
    <property type="match status" value="1"/>
</dbReference>
<accession>H2CDP5</accession>
<evidence type="ECO:0000313" key="2">
    <source>
        <dbReference type="EMBL" id="EHQ07583.1"/>
    </source>
</evidence>
<dbReference type="SUPFAM" id="SSF81301">
    <property type="entry name" value="Nucleotidyltransferase"/>
    <property type="match status" value="1"/>
</dbReference>
<feature type="domain" description="Polymerase beta nucleotidyltransferase" evidence="1">
    <location>
        <begin position="30"/>
        <end position="83"/>
    </location>
</feature>
<organism evidence="2 3">
    <name type="scientific">Leptonema illini DSM 21528</name>
    <dbReference type="NCBI Taxonomy" id="929563"/>
    <lineage>
        <taxon>Bacteria</taxon>
        <taxon>Pseudomonadati</taxon>
        <taxon>Spirochaetota</taxon>
        <taxon>Spirochaetia</taxon>
        <taxon>Leptospirales</taxon>
        <taxon>Leptospiraceae</taxon>
        <taxon>Leptonema</taxon>
    </lineage>
</organism>
<sequence length="115" mass="13371">MTNVIFHPPRHPADMAYREGIVKQLQLLLKDRVDQAYIFGSFTTEGFHGDSDLDLILICRTEEPFVERGRSFFDLFDLGIAIDLLVYTPEEWEQIKREKPVGFWKSAVATLRQIL</sequence>